<evidence type="ECO:0000256" key="5">
    <source>
        <dbReference type="ARBA" id="ARBA00022840"/>
    </source>
</evidence>
<evidence type="ECO:0008006" key="13">
    <source>
        <dbReference type="Google" id="ProtNLM"/>
    </source>
</evidence>
<evidence type="ECO:0000313" key="12">
    <source>
        <dbReference type="Proteomes" id="UP000215215"/>
    </source>
</evidence>
<organism evidence="11 12">
    <name type="scientific">candidate division WOR-3 bacterium JGI_Cruoil_03_44_89</name>
    <dbReference type="NCBI Taxonomy" id="1973748"/>
    <lineage>
        <taxon>Bacteria</taxon>
        <taxon>Bacteria division WOR-3</taxon>
    </lineage>
</organism>
<dbReference type="InterPro" id="IPR003593">
    <property type="entry name" value="AAA+_ATPase"/>
</dbReference>
<dbReference type="EMBL" id="NOZQ01000032">
    <property type="protein sequence ID" value="OYD17113.1"/>
    <property type="molecule type" value="Genomic_DNA"/>
</dbReference>
<accession>A0A235BXP1</accession>
<evidence type="ECO:0000259" key="9">
    <source>
        <dbReference type="PROSITE" id="PS50893"/>
    </source>
</evidence>
<evidence type="ECO:0000256" key="6">
    <source>
        <dbReference type="ARBA" id="ARBA00022989"/>
    </source>
</evidence>
<dbReference type="InterPro" id="IPR011527">
    <property type="entry name" value="ABC1_TM_dom"/>
</dbReference>
<dbReference type="SUPFAM" id="SSF90123">
    <property type="entry name" value="ABC transporter transmembrane region"/>
    <property type="match status" value="1"/>
</dbReference>
<sequence>MLYNSYMRDLFKYLKPYKNKFIFSIIFMLGFAILSSLSLSLISPFLQSIFYEKSALGGADILNRFTNWILIGSKWNAIIRLQIVLVSVFLLKGVFGYFHRYLAVATEEGAIQNIRRDMIEHIYSLSLDYFHRTKSGAWVSRVTNDIGRIERSVRNGLLGIIRQILLILAYFCLAVYLSWQLLAVTVVIFPLITKLVNFLGKRLRERSDTVQENIGDVTSQFSEGLSGIKIVKAFAMEKKETEKVLHSSRKYFKSRIRFERIGLVGTPLSELIIAVGICAVISYGVYQVFNQFITPDRFIVFLACVISMMDPLKRIPGANVNLQQGIQAMNRIKRVLSLMPTVVEDANPVRLFEFKDSMVFKDVSFSYNGGENVIRGINLKINKGQSIALVGPSGAGKSTIADLLMRFYDPTSGYIEVDGVDIRKIRIKDLRKRIGLVTQEPFLFNDTVSNNITYGEDTGVEDRIKLCAKLANADEFIEKLPDGYETMVGERGVTLSGGERQRIAIARALYSNPDILIFDEATSHLDQMSEKKVQDAIQKVLMGRTALVIAHRLSTVKDCTRIVVIDEGMIVEEGTHEQLMKRNGLYRKLVERGLE</sequence>
<dbReference type="PANTHER" id="PTHR43394:SF1">
    <property type="entry name" value="ATP-BINDING CASSETTE SUB-FAMILY B MEMBER 10, MITOCHONDRIAL"/>
    <property type="match status" value="1"/>
</dbReference>
<evidence type="ECO:0000256" key="2">
    <source>
        <dbReference type="ARBA" id="ARBA00022448"/>
    </source>
</evidence>
<dbReference type="InterPro" id="IPR039421">
    <property type="entry name" value="Type_1_exporter"/>
</dbReference>
<evidence type="ECO:0000256" key="8">
    <source>
        <dbReference type="SAM" id="Phobius"/>
    </source>
</evidence>
<keyword evidence="3 8" id="KW-0812">Transmembrane</keyword>
<proteinExistence type="predicted"/>
<dbReference type="Gene3D" id="3.40.50.300">
    <property type="entry name" value="P-loop containing nucleotide triphosphate hydrolases"/>
    <property type="match status" value="1"/>
</dbReference>
<dbReference type="InterPro" id="IPR027417">
    <property type="entry name" value="P-loop_NTPase"/>
</dbReference>
<reference evidence="11 12" key="1">
    <citation type="submission" date="2017-07" db="EMBL/GenBank/DDBJ databases">
        <title>Recovery of genomes from metagenomes via a dereplication, aggregation, and scoring strategy.</title>
        <authorList>
            <person name="Sieber C.M."/>
            <person name="Probst A.J."/>
            <person name="Sharrar A."/>
            <person name="Thomas B.C."/>
            <person name="Hess M."/>
            <person name="Tringe S.G."/>
            <person name="Banfield J.F."/>
        </authorList>
    </citation>
    <scope>NUCLEOTIDE SEQUENCE [LARGE SCALE GENOMIC DNA]</scope>
    <source>
        <strain evidence="11">JGI_Cruoil_03_44_89</strain>
    </source>
</reference>
<dbReference type="AlphaFoldDB" id="A0A235BXP1"/>
<feature type="transmembrane region" description="Helical" evidence="8">
    <location>
        <begin position="21"/>
        <end position="46"/>
    </location>
</feature>
<dbReference type="PROSITE" id="PS50893">
    <property type="entry name" value="ABC_TRANSPORTER_2"/>
    <property type="match status" value="1"/>
</dbReference>
<feature type="transmembrane region" description="Helical" evidence="8">
    <location>
        <begin position="77"/>
        <end position="98"/>
    </location>
</feature>
<dbReference type="GO" id="GO:0015421">
    <property type="term" value="F:ABC-type oligopeptide transporter activity"/>
    <property type="evidence" value="ECO:0007669"/>
    <property type="project" value="TreeGrafter"/>
</dbReference>
<dbReference type="Pfam" id="PF00664">
    <property type="entry name" value="ABC_membrane"/>
    <property type="match status" value="1"/>
</dbReference>
<dbReference type="PROSITE" id="PS00211">
    <property type="entry name" value="ABC_TRANSPORTER_1"/>
    <property type="match status" value="1"/>
</dbReference>
<keyword evidence="4" id="KW-0547">Nucleotide-binding</keyword>
<feature type="domain" description="ABC transporter" evidence="9">
    <location>
        <begin position="358"/>
        <end position="592"/>
    </location>
</feature>
<dbReference type="GO" id="GO:0005886">
    <property type="term" value="C:plasma membrane"/>
    <property type="evidence" value="ECO:0007669"/>
    <property type="project" value="UniProtKB-SubCell"/>
</dbReference>
<name>A0A235BXP1_UNCW3</name>
<keyword evidence="6 8" id="KW-1133">Transmembrane helix</keyword>
<dbReference type="PROSITE" id="PS50929">
    <property type="entry name" value="ABC_TM1F"/>
    <property type="match status" value="1"/>
</dbReference>
<feature type="transmembrane region" description="Helical" evidence="8">
    <location>
        <begin position="156"/>
        <end position="176"/>
    </location>
</feature>
<dbReference type="InterPro" id="IPR036640">
    <property type="entry name" value="ABC1_TM_sf"/>
</dbReference>
<protein>
    <recommendedName>
        <fullName evidence="13">ABC transporter ATP-binding protein</fullName>
    </recommendedName>
</protein>
<evidence type="ECO:0000313" key="11">
    <source>
        <dbReference type="EMBL" id="OYD17113.1"/>
    </source>
</evidence>
<evidence type="ECO:0000256" key="7">
    <source>
        <dbReference type="ARBA" id="ARBA00023136"/>
    </source>
</evidence>
<evidence type="ECO:0000256" key="1">
    <source>
        <dbReference type="ARBA" id="ARBA00004651"/>
    </source>
</evidence>
<comment type="subcellular location">
    <subcellularLocation>
        <location evidence="1">Cell membrane</location>
        <topology evidence="1">Multi-pass membrane protein</topology>
    </subcellularLocation>
</comment>
<feature type="transmembrane region" description="Helical" evidence="8">
    <location>
        <begin position="182"/>
        <end position="200"/>
    </location>
</feature>
<dbReference type="GO" id="GO:0016887">
    <property type="term" value="F:ATP hydrolysis activity"/>
    <property type="evidence" value="ECO:0007669"/>
    <property type="project" value="InterPro"/>
</dbReference>
<dbReference type="Gene3D" id="1.20.1560.10">
    <property type="entry name" value="ABC transporter type 1, transmembrane domain"/>
    <property type="match status" value="1"/>
</dbReference>
<dbReference type="SUPFAM" id="SSF52540">
    <property type="entry name" value="P-loop containing nucleoside triphosphate hydrolases"/>
    <property type="match status" value="1"/>
</dbReference>
<evidence type="ECO:0000256" key="4">
    <source>
        <dbReference type="ARBA" id="ARBA00022741"/>
    </source>
</evidence>
<keyword evidence="7 8" id="KW-0472">Membrane</keyword>
<dbReference type="Pfam" id="PF00005">
    <property type="entry name" value="ABC_tran"/>
    <property type="match status" value="1"/>
</dbReference>
<feature type="transmembrane region" description="Helical" evidence="8">
    <location>
        <begin position="261"/>
        <end position="286"/>
    </location>
</feature>
<dbReference type="CDD" id="cd18552">
    <property type="entry name" value="ABC_6TM_MsbA_like"/>
    <property type="match status" value="1"/>
</dbReference>
<dbReference type="InterPro" id="IPR003439">
    <property type="entry name" value="ABC_transporter-like_ATP-bd"/>
</dbReference>
<keyword evidence="2" id="KW-0813">Transport</keyword>
<dbReference type="InterPro" id="IPR017871">
    <property type="entry name" value="ABC_transporter-like_CS"/>
</dbReference>
<dbReference type="GO" id="GO:0005524">
    <property type="term" value="F:ATP binding"/>
    <property type="evidence" value="ECO:0007669"/>
    <property type="project" value="UniProtKB-KW"/>
</dbReference>
<evidence type="ECO:0000256" key="3">
    <source>
        <dbReference type="ARBA" id="ARBA00022692"/>
    </source>
</evidence>
<dbReference type="PANTHER" id="PTHR43394">
    <property type="entry name" value="ATP-DEPENDENT PERMEASE MDL1, MITOCHONDRIAL"/>
    <property type="match status" value="1"/>
</dbReference>
<comment type="caution">
    <text evidence="11">The sequence shown here is derived from an EMBL/GenBank/DDBJ whole genome shotgun (WGS) entry which is preliminary data.</text>
</comment>
<keyword evidence="5" id="KW-0067">ATP-binding</keyword>
<dbReference type="SMART" id="SM00382">
    <property type="entry name" value="AAA"/>
    <property type="match status" value="1"/>
</dbReference>
<feature type="domain" description="ABC transmembrane type-1" evidence="10">
    <location>
        <begin position="22"/>
        <end position="324"/>
    </location>
</feature>
<evidence type="ECO:0000259" key="10">
    <source>
        <dbReference type="PROSITE" id="PS50929"/>
    </source>
</evidence>
<gene>
    <name evidence="11" type="ORF">CH333_01890</name>
</gene>
<dbReference type="Proteomes" id="UP000215215">
    <property type="component" value="Unassembled WGS sequence"/>
</dbReference>
<dbReference type="FunFam" id="3.40.50.300:FF:000287">
    <property type="entry name" value="Multidrug ABC transporter ATP-binding protein"/>
    <property type="match status" value="1"/>
</dbReference>